<gene>
    <name evidence="8" type="primary">mntP</name>
    <name evidence="9" type="ORF">A2Z86_02135</name>
</gene>
<keyword evidence="4 8" id="KW-1133">Transmembrane helix</keyword>
<keyword evidence="3 8" id="KW-0812">Transmembrane</keyword>
<feature type="transmembrane region" description="Helical" evidence="8">
    <location>
        <begin position="131"/>
        <end position="151"/>
    </location>
</feature>
<dbReference type="HAMAP" id="MF_01521">
    <property type="entry name" value="MntP_pump"/>
    <property type="match status" value="1"/>
</dbReference>
<comment type="function">
    <text evidence="8">Probably functions as a manganese efflux pump.</text>
</comment>
<name>A0A1F5YDJ9_9BACT</name>
<comment type="subcellular location">
    <subcellularLocation>
        <location evidence="8">Cell membrane</location>
        <topology evidence="8">Multi-pass membrane protein</topology>
    </subcellularLocation>
</comment>
<proteinExistence type="inferred from homology"/>
<protein>
    <recommendedName>
        <fullName evidence="8">Putative manganese efflux pump MntP</fullName>
    </recommendedName>
</protein>
<dbReference type="EMBL" id="MFIV01000144">
    <property type="protein sequence ID" value="OGF98234.1"/>
    <property type="molecule type" value="Genomic_DNA"/>
</dbReference>
<dbReference type="GO" id="GO:0005886">
    <property type="term" value="C:plasma membrane"/>
    <property type="evidence" value="ECO:0007669"/>
    <property type="project" value="UniProtKB-SubCell"/>
</dbReference>
<keyword evidence="2 8" id="KW-1003">Cell membrane</keyword>
<dbReference type="InterPro" id="IPR003810">
    <property type="entry name" value="Mntp/YtaF"/>
</dbReference>
<organism evidence="9 10">
    <name type="scientific">Candidatus Glassbacteria bacterium GWA2_58_10</name>
    <dbReference type="NCBI Taxonomy" id="1817865"/>
    <lineage>
        <taxon>Bacteria</taxon>
        <taxon>Candidatus Glassiibacteriota</taxon>
    </lineage>
</organism>
<dbReference type="PANTHER" id="PTHR35529:SF1">
    <property type="entry name" value="MANGANESE EFFLUX PUMP MNTP-RELATED"/>
    <property type="match status" value="1"/>
</dbReference>
<evidence type="ECO:0000313" key="10">
    <source>
        <dbReference type="Proteomes" id="UP000176992"/>
    </source>
</evidence>
<evidence type="ECO:0000256" key="3">
    <source>
        <dbReference type="ARBA" id="ARBA00022692"/>
    </source>
</evidence>
<evidence type="ECO:0000256" key="5">
    <source>
        <dbReference type="ARBA" id="ARBA00023065"/>
    </source>
</evidence>
<evidence type="ECO:0000256" key="2">
    <source>
        <dbReference type="ARBA" id="ARBA00022475"/>
    </source>
</evidence>
<keyword evidence="6 8" id="KW-0472">Membrane</keyword>
<dbReference type="PANTHER" id="PTHR35529">
    <property type="entry name" value="MANGANESE EFFLUX PUMP MNTP-RELATED"/>
    <property type="match status" value="1"/>
</dbReference>
<accession>A0A1F5YDJ9</accession>
<dbReference type="GO" id="GO:0005384">
    <property type="term" value="F:manganese ion transmembrane transporter activity"/>
    <property type="evidence" value="ECO:0007669"/>
    <property type="project" value="UniProtKB-UniRule"/>
</dbReference>
<comment type="similarity">
    <text evidence="8">Belongs to the MntP (TC 9.B.29) family.</text>
</comment>
<feature type="transmembrane region" description="Helical" evidence="8">
    <location>
        <begin position="105"/>
        <end position="125"/>
    </location>
</feature>
<evidence type="ECO:0000256" key="1">
    <source>
        <dbReference type="ARBA" id="ARBA00022448"/>
    </source>
</evidence>
<evidence type="ECO:0000313" key="9">
    <source>
        <dbReference type="EMBL" id="OGF98234.1"/>
    </source>
</evidence>
<dbReference type="Pfam" id="PF02659">
    <property type="entry name" value="Mntp"/>
    <property type="match status" value="1"/>
</dbReference>
<keyword evidence="1 8" id="KW-0813">Transport</keyword>
<keyword evidence="7 8" id="KW-0464">Manganese</keyword>
<dbReference type="InterPro" id="IPR022929">
    <property type="entry name" value="Put_MntP"/>
</dbReference>
<feature type="transmembrane region" description="Helical" evidence="8">
    <location>
        <begin position="6"/>
        <end position="24"/>
    </location>
</feature>
<sequence length="186" mass="20458">MSLIYIIILAVGLALDSFSVAIGLSLRFRWDSFRQFFRLSFHFGLFQFLMPIIGWSAGNELASRIRGYDHWAAFLLLSFIGIKLIREQHEDNRTAGISDPTRGKWLVLLSLATSIDALAVGLSLSLYNVSIFFPSLIFGIVAGLFTLSGMYYGNRLGNSLSGYLGKAGGLILIGIGVKILLGDLFL</sequence>
<dbReference type="Proteomes" id="UP000176992">
    <property type="component" value="Unassembled WGS sequence"/>
</dbReference>
<evidence type="ECO:0000256" key="6">
    <source>
        <dbReference type="ARBA" id="ARBA00023136"/>
    </source>
</evidence>
<evidence type="ECO:0000256" key="7">
    <source>
        <dbReference type="ARBA" id="ARBA00023211"/>
    </source>
</evidence>
<feature type="transmembrane region" description="Helical" evidence="8">
    <location>
        <begin position="68"/>
        <end position="85"/>
    </location>
</feature>
<evidence type="ECO:0000256" key="4">
    <source>
        <dbReference type="ARBA" id="ARBA00022989"/>
    </source>
</evidence>
<comment type="caution">
    <text evidence="9">The sequence shown here is derived from an EMBL/GenBank/DDBJ whole genome shotgun (WGS) entry which is preliminary data.</text>
</comment>
<reference evidence="9 10" key="1">
    <citation type="journal article" date="2016" name="Nat. Commun.">
        <title>Thousands of microbial genomes shed light on interconnected biogeochemical processes in an aquifer system.</title>
        <authorList>
            <person name="Anantharaman K."/>
            <person name="Brown C.T."/>
            <person name="Hug L.A."/>
            <person name="Sharon I."/>
            <person name="Castelle C.J."/>
            <person name="Probst A.J."/>
            <person name="Thomas B.C."/>
            <person name="Singh A."/>
            <person name="Wilkins M.J."/>
            <person name="Karaoz U."/>
            <person name="Brodie E.L."/>
            <person name="Williams K.H."/>
            <person name="Hubbard S.S."/>
            <person name="Banfield J.F."/>
        </authorList>
    </citation>
    <scope>NUCLEOTIDE SEQUENCE [LARGE SCALE GENOMIC DNA]</scope>
</reference>
<feature type="transmembrane region" description="Helical" evidence="8">
    <location>
        <begin position="163"/>
        <end position="181"/>
    </location>
</feature>
<keyword evidence="5 8" id="KW-0406">Ion transport</keyword>
<evidence type="ECO:0000256" key="8">
    <source>
        <dbReference type="HAMAP-Rule" id="MF_01521"/>
    </source>
</evidence>
<feature type="transmembrane region" description="Helical" evidence="8">
    <location>
        <begin position="36"/>
        <end position="56"/>
    </location>
</feature>
<dbReference type="AlphaFoldDB" id="A0A1F5YDJ9"/>